<dbReference type="Proteomes" id="UP001354931">
    <property type="component" value="Unassembled WGS sequence"/>
</dbReference>
<dbReference type="EMBL" id="JAOZYC010000104">
    <property type="protein sequence ID" value="MEB8338831.1"/>
    <property type="molecule type" value="Genomic_DNA"/>
</dbReference>
<reference evidence="2 3" key="1">
    <citation type="submission" date="2022-10" db="EMBL/GenBank/DDBJ databases">
        <authorList>
            <person name="Xie J."/>
            <person name="Shen N."/>
        </authorList>
    </citation>
    <scope>NUCLEOTIDE SEQUENCE [LARGE SCALE GENOMIC DNA]</scope>
    <source>
        <strain evidence="2 3">YIM65594</strain>
    </source>
</reference>
<keyword evidence="3" id="KW-1185">Reference proteome</keyword>
<comment type="caution">
    <text evidence="2">The sequence shown here is derived from an EMBL/GenBank/DDBJ whole genome shotgun (WGS) entry which is preliminary data.</text>
</comment>
<proteinExistence type="predicted"/>
<sequence length="86" mass="9608">MTRARSSHGHSTKPGSRSRRCGPASWASAFARARGEVERVWGDDERLDRTAELPWATLPGRDALEAYTHEFTAINTRPAAYLGRRP</sequence>
<organism evidence="2 3">
    <name type="scientific">Streptomyces endophyticus</name>
    <dbReference type="NCBI Taxonomy" id="714166"/>
    <lineage>
        <taxon>Bacteria</taxon>
        <taxon>Bacillati</taxon>
        <taxon>Actinomycetota</taxon>
        <taxon>Actinomycetes</taxon>
        <taxon>Kitasatosporales</taxon>
        <taxon>Streptomycetaceae</taxon>
        <taxon>Streptomyces</taxon>
    </lineage>
</organism>
<gene>
    <name evidence="2" type="ORF">OKJ99_15145</name>
</gene>
<feature type="compositionally biased region" description="Basic residues" evidence="1">
    <location>
        <begin position="1"/>
        <end position="20"/>
    </location>
</feature>
<protein>
    <submittedName>
        <fullName evidence="2">Uncharacterized protein</fullName>
    </submittedName>
</protein>
<dbReference type="RefSeq" id="WP_326016722.1">
    <property type="nucleotide sequence ID" value="NZ_JAOZYC010000104.1"/>
</dbReference>
<evidence type="ECO:0000313" key="3">
    <source>
        <dbReference type="Proteomes" id="UP001354931"/>
    </source>
</evidence>
<feature type="region of interest" description="Disordered" evidence="1">
    <location>
        <begin position="1"/>
        <end position="23"/>
    </location>
</feature>
<accession>A0ABU6F4A1</accession>
<name>A0ABU6F4A1_9ACTN</name>
<evidence type="ECO:0000256" key="1">
    <source>
        <dbReference type="SAM" id="MobiDB-lite"/>
    </source>
</evidence>
<evidence type="ECO:0000313" key="2">
    <source>
        <dbReference type="EMBL" id="MEB8338831.1"/>
    </source>
</evidence>